<proteinExistence type="predicted"/>
<evidence type="ECO:0000313" key="3">
    <source>
        <dbReference type="Proteomes" id="UP000297028"/>
    </source>
</evidence>
<name>A0A2L0WU78_9ABAC</name>
<feature type="transmembrane region" description="Helical" evidence="1">
    <location>
        <begin position="12"/>
        <end position="30"/>
    </location>
</feature>
<feature type="transmembrane region" description="Helical" evidence="1">
    <location>
        <begin position="191"/>
        <end position="213"/>
    </location>
</feature>
<keyword evidence="1" id="KW-1133">Transmembrane helix</keyword>
<dbReference type="Pfam" id="PF06770">
    <property type="entry name" value="Arif-1"/>
    <property type="match status" value="1"/>
</dbReference>
<sequence>MFLKCVRVTLNLSLLLINLILFMFFVLGTFDKRYAFLLEIENKAMVINMSVIGITFLGMWLIFYALQYIWTRLKCRLIRKKFAIDNDFFYFTAIFVNVLITLSWISFTIFQIYIYKNGHVPAIDLLYRTYDVKSVCWGGYRIEYVDINSIQLNCLDLTNNVVVRNNAVQKKCAICRSFIKPNEPTFFNQNYNLLMLMAVVMITFQLWNLYGLLKWRQKINKNNAEIINEKNNDYEIMEWNGEAERYNDTMNKNDQIEFLLPPPPPPMPDVSPAPPPPPLPPPLTTNIYNIPKPVKCTCLCYICSCSSIKNPSPNNNIKKNFDVYEFKPFQESFSNNLNFKFEPIDNPTISTFTTFKPPPPKIIKPTSFLEELKIKLETKL</sequence>
<keyword evidence="3" id="KW-1185">Reference proteome</keyword>
<dbReference type="InterPro" id="IPR010639">
    <property type="entry name" value="Actin-rearrang-inducing_fac"/>
</dbReference>
<reference evidence="2 3" key="1">
    <citation type="journal article" date="2018" name="PLoS ONE">
        <title>Genome analysis of a novel Group I alphabaculovirus obtained from Oxyplax ochracea.</title>
        <authorList>
            <person name="Wang J."/>
            <person name="Hou D."/>
            <person name="Wang Q."/>
            <person name="Kuang W."/>
            <person name="Zhang L."/>
            <person name="Li J."/>
            <person name="Shen S."/>
            <person name="Deng F."/>
            <person name="Wang H."/>
            <person name="Hu Z."/>
            <person name="Wang M."/>
        </authorList>
    </citation>
    <scope>NUCLEOTIDE SEQUENCE [LARGE SCALE GENOMIC DNA]</scope>
    <source>
        <strain evidence="2">435</strain>
    </source>
</reference>
<feature type="transmembrane region" description="Helical" evidence="1">
    <location>
        <begin position="45"/>
        <end position="67"/>
    </location>
</feature>
<keyword evidence="1" id="KW-0812">Transmembrane</keyword>
<accession>A0A2L0WU78</accession>
<keyword evidence="1" id="KW-0472">Membrane</keyword>
<organism evidence="2 3">
    <name type="scientific">Oxyplax ochracea nucleopolyhedrovirus</name>
    <dbReference type="NCBI Taxonomy" id="2083176"/>
    <lineage>
        <taxon>Viruses</taxon>
        <taxon>Viruses incertae sedis</taxon>
        <taxon>Naldaviricetes</taxon>
        <taxon>Lefavirales</taxon>
        <taxon>Baculoviridae</taxon>
        <taxon>Alphabaculovirus</taxon>
        <taxon>Alphabaculovirus oxochraceae</taxon>
    </lineage>
</organism>
<protein>
    <submittedName>
        <fullName evidence="2">Arif-1</fullName>
    </submittedName>
</protein>
<dbReference type="EMBL" id="MF143631">
    <property type="protein sequence ID" value="AVA31200.1"/>
    <property type="molecule type" value="Genomic_DNA"/>
</dbReference>
<gene>
    <name evidence="2" type="ORF">Oxoc_ORF101</name>
</gene>
<evidence type="ECO:0000313" key="2">
    <source>
        <dbReference type="EMBL" id="AVA31200.1"/>
    </source>
</evidence>
<feature type="transmembrane region" description="Helical" evidence="1">
    <location>
        <begin position="88"/>
        <end position="114"/>
    </location>
</feature>
<dbReference type="Proteomes" id="UP000297028">
    <property type="component" value="Segment"/>
</dbReference>
<evidence type="ECO:0000256" key="1">
    <source>
        <dbReference type="SAM" id="Phobius"/>
    </source>
</evidence>